<comment type="caution">
    <text evidence="1">The sequence shown here is derived from an EMBL/GenBank/DDBJ whole genome shotgun (WGS) entry which is preliminary data.</text>
</comment>
<dbReference type="Proteomes" id="UP001234297">
    <property type="component" value="Chromosome 5"/>
</dbReference>
<protein>
    <submittedName>
        <fullName evidence="1">Uncharacterized protein</fullName>
    </submittedName>
</protein>
<proteinExistence type="predicted"/>
<gene>
    <name evidence="1" type="ORF">MRB53_017584</name>
</gene>
<accession>A0ACC2M5J0</accession>
<evidence type="ECO:0000313" key="2">
    <source>
        <dbReference type="Proteomes" id="UP001234297"/>
    </source>
</evidence>
<dbReference type="EMBL" id="CM056813">
    <property type="protein sequence ID" value="KAJ8640890.1"/>
    <property type="molecule type" value="Genomic_DNA"/>
</dbReference>
<reference evidence="1 2" key="1">
    <citation type="journal article" date="2022" name="Hortic Res">
        <title>A haplotype resolved chromosomal level avocado genome allows analysis of novel avocado genes.</title>
        <authorList>
            <person name="Nath O."/>
            <person name="Fletcher S.J."/>
            <person name="Hayward A."/>
            <person name="Shaw L.M."/>
            <person name="Masouleh A.K."/>
            <person name="Furtado A."/>
            <person name="Henry R.J."/>
            <person name="Mitter N."/>
        </authorList>
    </citation>
    <scope>NUCLEOTIDE SEQUENCE [LARGE SCALE GENOMIC DNA]</scope>
    <source>
        <strain evidence="2">cv. Hass</strain>
    </source>
</reference>
<sequence>MTVRNLSGFSRGFDFVFSSHSIGKSKSDLVLQLNAKESQRRSHAKKRRVEKRWSAKKPDAMPQKDQSSASTTAASLEAQQP</sequence>
<evidence type="ECO:0000313" key="1">
    <source>
        <dbReference type="EMBL" id="KAJ8640890.1"/>
    </source>
</evidence>
<keyword evidence="2" id="KW-1185">Reference proteome</keyword>
<name>A0ACC2M5J0_PERAE</name>
<organism evidence="1 2">
    <name type="scientific">Persea americana</name>
    <name type="common">Avocado</name>
    <dbReference type="NCBI Taxonomy" id="3435"/>
    <lineage>
        <taxon>Eukaryota</taxon>
        <taxon>Viridiplantae</taxon>
        <taxon>Streptophyta</taxon>
        <taxon>Embryophyta</taxon>
        <taxon>Tracheophyta</taxon>
        <taxon>Spermatophyta</taxon>
        <taxon>Magnoliopsida</taxon>
        <taxon>Magnoliidae</taxon>
        <taxon>Laurales</taxon>
        <taxon>Lauraceae</taxon>
        <taxon>Persea</taxon>
    </lineage>
</organism>